<keyword evidence="4" id="KW-0808">Transferase</keyword>
<organism evidence="12 13">
    <name type="scientific">Zancudomyces culisetae</name>
    <name type="common">Gut fungus</name>
    <name type="synonym">Smittium culisetae</name>
    <dbReference type="NCBI Taxonomy" id="1213189"/>
    <lineage>
        <taxon>Eukaryota</taxon>
        <taxon>Fungi</taxon>
        <taxon>Fungi incertae sedis</taxon>
        <taxon>Zoopagomycota</taxon>
        <taxon>Kickxellomycotina</taxon>
        <taxon>Harpellomycetes</taxon>
        <taxon>Harpellales</taxon>
        <taxon>Legeriomycetaceae</taxon>
        <taxon>Zancudomyces</taxon>
    </lineage>
</organism>
<accession>A0A1R1PKF1</accession>
<dbReference type="EMBL" id="LSSK01000900">
    <property type="protein sequence ID" value="OMH81434.1"/>
    <property type="molecule type" value="Genomic_DNA"/>
</dbReference>
<dbReference type="SUPFAM" id="SSF56112">
    <property type="entry name" value="Protein kinase-like (PK-like)"/>
    <property type="match status" value="1"/>
</dbReference>
<sequence>MTQELRLIHRCKLANINVPAIYHVDKVNNTIYYEYISDLNAKRYLDDNLSNKEIESELAAKAAETLAKLHDLGVVHGDLTTSNMLLVHKNNETPRDMELYLIDFGLGFVSSLPEDKAVDLYVFERALASTYPNCEQFLEKFYDSYTRLSKHSKTTLRRLADVRLRGRKRDMTG</sequence>
<proteinExistence type="inferred from homology"/>
<evidence type="ECO:0000256" key="7">
    <source>
        <dbReference type="ARBA" id="ARBA00022777"/>
    </source>
</evidence>
<evidence type="ECO:0000259" key="11">
    <source>
        <dbReference type="PROSITE" id="PS50011"/>
    </source>
</evidence>
<comment type="similarity">
    <text evidence="1">Belongs to the protein kinase superfamily. BUD32 family.</text>
</comment>
<comment type="catalytic activity">
    <reaction evidence="10">
        <text>L-seryl-[protein] + ATP = O-phospho-L-seryl-[protein] + ADP + H(+)</text>
        <dbReference type="Rhea" id="RHEA:17989"/>
        <dbReference type="Rhea" id="RHEA-COMP:9863"/>
        <dbReference type="Rhea" id="RHEA-COMP:11604"/>
        <dbReference type="ChEBI" id="CHEBI:15378"/>
        <dbReference type="ChEBI" id="CHEBI:29999"/>
        <dbReference type="ChEBI" id="CHEBI:30616"/>
        <dbReference type="ChEBI" id="CHEBI:83421"/>
        <dbReference type="ChEBI" id="CHEBI:456216"/>
        <dbReference type="EC" id="2.7.11.1"/>
    </reaction>
</comment>
<dbReference type="GO" id="GO:0070525">
    <property type="term" value="P:tRNA threonylcarbamoyladenosine metabolic process"/>
    <property type="evidence" value="ECO:0007669"/>
    <property type="project" value="TreeGrafter"/>
</dbReference>
<evidence type="ECO:0000256" key="2">
    <source>
        <dbReference type="ARBA" id="ARBA00012513"/>
    </source>
</evidence>
<dbReference type="PROSITE" id="PS50011">
    <property type="entry name" value="PROTEIN_KINASE_DOM"/>
    <property type="match status" value="1"/>
</dbReference>
<dbReference type="GO" id="GO:0005829">
    <property type="term" value="C:cytosol"/>
    <property type="evidence" value="ECO:0007669"/>
    <property type="project" value="TreeGrafter"/>
</dbReference>
<evidence type="ECO:0000256" key="6">
    <source>
        <dbReference type="ARBA" id="ARBA00022741"/>
    </source>
</evidence>
<comment type="catalytic activity">
    <reaction evidence="9">
        <text>L-threonyl-[protein] + ATP = O-phospho-L-threonyl-[protein] + ADP + H(+)</text>
        <dbReference type="Rhea" id="RHEA:46608"/>
        <dbReference type="Rhea" id="RHEA-COMP:11060"/>
        <dbReference type="Rhea" id="RHEA-COMP:11605"/>
        <dbReference type="ChEBI" id="CHEBI:15378"/>
        <dbReference type="ChEBI" id="CHEBI:30013"/>
        <dbReference type="ChEBI" id="CHEBI:30616"/>
        <dbReference type="ChEBI" id="CHEBI:61977"/>
        <dbReference type="ChEBI" id="CHEBI:456216"/>
        <dbReference type="EC" id="2.7.11.1"/>
    </reaction>
</comment>
<dbReference type="GO" id="GO:0005524">
    <property type="term" value="F:ATP binding"/>
    <property type="evidence" value="ECO:0007669"/>
    <property type="project" value="UniProtKB-KW"/>
</dbReference>
<dbReference type="GO" id="GO:0004674">
    <property type="term" value="F:protein serine/threonine kinase activity"/>
    <property type="evidence" value="ECO:0007669"/>
    <property type="project" value="UniProtKB-KW"/>
</dbReference>
<dbReference type="Pfam" id="PF00069">
    <property type="entry name" value="Pkinase"/>
    <property type="match status" value="1"/>
</dbReference>
<keyword evidence="6" id="KW-0547">Nucleotide-binding</keyword>
<keyword evidence="7 12" id="KW-0418">Kinase</keyword>
<evidence type="ECO:0000256" key="9">
    <source>
        <dbReference type="ARBA" id="ARBA00047899"/>
    </source>
</evidence>
<keyword evidence="3" id="KW-0723">Serine/threonine-protein kinase</keyword>
<dbReference type="AlphaFoldDB" id="A0A1R1PKF1"/>
<evidence type="ECO:0000313" key="13">
    <source>
        <dbReference type="Proteomes" id="UP000188320"/>
    </source>
</evidence>
<evidence type="ECO:0000256" key="10">
    <source>
        <dbReference type="ARBA" id="ARBA00048679"/>
    </source>
</evidence>
<evidence type="ECO:0000313" key="12">
    <source>
        <dbReference type="EMBL" id="OMH81434.1"/>
    </source>
</evidence>
<gene>
    <name evidence="12" type="ORF">AX774_g5110</name>
</gene>
<evidence type="ECO:0000256" key="3">
    <source>
        <dbReference type="ARBA" id="ARBA00022527"/>
    </source>
</evidence>
<comment type="caution">
    <text evidence="12">The sequence shown here is derived from an EMBL/GenBank/DDBJ whole genome shotgun (WGS) entry which is preliminary data.</text>
</comment>
<dbReference type="GO" id="GO:0005634">
    <property type="term" value="C:nucleus"/>
    <property type="evidence" value="ECO:0007669"/>
    <property type="project" value="TreeGrafter"/>
</dbReference>
<dbReference type="InterPro" id="IPR008266">
    <property type="entry name" value="Tyr_kinase_AS"/>
</dbReference>
<keyword evidence="13" id="KW-1185">Reference proteome</keyword>
<dbReference type="PROSITE" id="PS00109">
    <property type="entry name" value="PROTEIN_KINASE_TYR"/>
    <property type="match status" value="1"/>
</dbReference>
<dbReference type="GO" id="GO:0000408">
    <property type="term" value="C:EKC/KEOPS complex"/>
    <property type="evidence" value="ECO:0007669"/>
    <property type="project" value="TreeGrafter"/>
</dbReference>
<dbReference type="Gene3D" id="1.10.510.10">
    <property type="entry name" value="Transferase(Phosphotransferase) domain 1"/>
    <property type="match status" value="1"/>
</dbReference>
<name>A0A1R1PKF1_ZANCU</name>
<evidence type="ECO:0000256" key="4">
    <source>
        <dbReference type="ARBA" id="ARBA00022679"/>
    </source>
</evidence>
<dbReference type="InterPro" id="IPR000719">
    <property type="entry name" value="Prot_kinase_dom"/>
</dbReference>
<dbReference type="OrthoDB" id="3399at2759"/>
<evidence type="ECO:0000256" key="8">
    <source>
        <dbReference type="ARBA" id="ARBA00022840"/>
    </source>
</evidence>
<reference evidence="13" key="1">
    <citation type="submission" date="2017-01" db="EMBL/GenBank/DDBJ databases">
        <authorList>
            <person name="Wang Y."/>
            <person name="White M."/>
            <person name="Kvist S."/>
            <person name="Moncalvo J.-M."/>
        </authorList>
    </citation>
    <scope>NUCLEOTIDE SEQUENCE [LARGE SCALE GENOMIC DNA]</scope>
    <source>
        <strain evidence="13">COL-18-3</strain>
    </source>
</reference>
<dbReference type="InterPro" id="IPR011009">
    <property type="entry name" value="Kinase-like_dom_sf"/>
</dbReference>
<dbReference type="Proteomes" id="UP000188320">
    <property type="component" value="Unassembled WGS sequence"/>
</dbReference>
<dbReference type="Gene3D" id="3.30.200.20">
    <property type="entry name" value="Phosphorylase Kinase, domain 1"/>
    <property type="match status" value="1"/>
</dbReference>
<evidence type="ECO:0000256" key="1">
    <source>
        <dbReference type="ARBA" id="ARBA00010630"/>
    </source>
</evidence>
<dbReference type="PANTHER" id="PTHR12209:SF0">
    <property type="entry name" value="EKC_KEOPS COMPLEX SUBUNIT TP53RK"/>
    <property type="match status" value="1"/>
</dbReference>
<dbReference type="PANTHER" id="PTHR12209">
    <property type="entry name" value="NON-SPECIFIC SERINE/THREONINE PROTEIN KINASE"/>
    <property type="match status" value="1"/>
</dbReference>
<protein>
    <recommendedName>
        <fullName evidence="2">non-specific serine/threonine protein kinase</fullName>
        <ecNumber evidence="2">2.7.11.1</ecNumber>
    </recommendedName>
</protein>
<keyword evidence="8" id="KW-0067">ATP-binding</keyword>
<dbReference type="InterPro" id="IPR022495">
    <property type="entry name" value="Bud32"/>
</dbReference>
<dbReference type="GO" id="GO:0008033">
    <property type="term" value="P:tRNA processing"/>
    <property type="evidence" value="ECO:0007669"/>
    <property type="project" value="UniProtKB-KW"/>
</dbReference>
<dbReference type="EC" id="2.7.11.1" evidence="2"/>
<dbReference type="NCBIfam" id="TIGR03724">
    <property type="entry name" value="arch_bud32"/>
    <property type="match status" value="1"/>
</dbReference>
<feature type="domain" description="Protein kinase" evidence="11">
    <location>
        <begin position="1"/>
        <end position="173"/>
    </location>
</feature>
<evidence type="ECO:0000256" key="5">
    <source>
        <dbReference type="ARBA" id="ARBA00022694"/>
    </source>
</evidence>
<keyword evidence="5" id="KW-0819">tRNA processing</keyword>